<organism evidence="3 4">
    <name type="scientific">Streptomyces xiangluensis</name>
    <dbReference type="NCBI Taxonomy" id="2665720"/>
    <lineage>
        <taxon>Bacteria</taxon>
        <taxon>Bacillati</taxon>
        <taxon>Actinomycetota</taxon>
        <taxon>Actinomycetes</taxon>
        <taxon>Kitasatosporales</taxon>
        <taxon>Streptomycetaceae</taxon>
        <taxon>Streptomyces</taxon>
    </lineage>
</organism>
<dbReference type="InterPro" id="IPR021224">
    <property type="entry name" value="DUF2690"/>
</dbReference>
<dbReference type="Gene3D" id="1.10.260.40">
    <property type="entry name" value="lambda repressor-like DNA-binding domains"/>
    <property type="match status" value="1"/>
</dbReference>
<dbReference type="InterPro" id="IPR010982">
    <property type="entry name" value="Lambda_DNA-bd_dom_sf"/>
</dbReference>
<dbReference type="SMART" id="SM00530">
    <property type="entry name" value="HTH_XRE"/>
    <property type="match status" value="1"/>
</dbReference>
<reference evidence="4" key="1">
    <citation type="journal article" date="2019" name="Int. J. Syst. Evol. Microbiol.">
        <title>The Global Catalogue of Microorganisms (GCM) 10K type strain sequencing project: providing services to taxonomists for standard genome sequencing and annotation.</title>
        <authorList>
            <consortium name="The Broad Institute Genomics Platform"/>
            <consortium name="The Broad Institute Genome Sequencing Center for Infectious Disease"/>
            <person name="Wu L."/>
            <person name="Ma J."/>
        </authorList>
    </citation>
    <scope>NUCLEOTIDE SEQUENCE [LARGE SCALE GENOMIC DNA]</scope>
    <source>
        <strain evidence="4">DT43</strain>
    </source>
</reference>
<keyword evidence="1" id="KW-0472">Membrane</keyword>
<dbReference type="SUPFAM" id="SSF47413">
    <property type="entry name" value="lambda repressor-like DNA-binding domains"/>
    <property type="match status" value="1"/>
</dbReference>
<gene>
    <name evidence="3" type="ORF">ACFPH6_39475</name>
</gene>
<dbReference type="EMBL" id="JBHSFG010000083">
    <property type="protein sequence ID" value="MFC4470510.1"/>
    <property type="molecule type" value="Genomic_DNA"/>
</dbReference>
<evidence type="ECO:0000313" key="4">
    <source>
        <dbReference type="Proteomes" id="UP001596012"/>
    </source>
</evidence>
<keyword evidence="1" id="KW-0812">Transmembrane</keyword>
<feature type="domain" description="HTH cro/C1-type" evidence="2">
    <location>
        <begin position="12"/>
        <end position="66"/>
    </location>
</feature>
<dbReference type="CDD" id="cd00093">
    <property type="entry name" value="HTH_XRE"/>
    <property type="match status" value="1"/>
</dbReference>
<accession>A0ABV8Z2W5</accession>
<dbReference type="Pfam" id="PF13560">
    <property type="entry name" value="HTH_31"/>
    <property type="match status" value="1"/>
</dbReference>
<dbReference type="Proteomes" id="UP001596012">
    <property type="component" value="Unassembled WGS sequence"/>
</dbReference>
<keyword evidence="1" id="KW-1133">Transmembrane helix</keyword>
<protein>
    <submittedName>
        <fullName evidence="3">Helix-turn-helix domain-containing protein</fullName>
    </submittedName>
</protein>
<comment type="caution">
    <text evidence="3">The sequence shown here is derived from an EMBL/GenBank/DDBJ whole genome shotgun (WGS) entry which is preliminary data.</text>
</comment>
<dbReference type="RefSeq" id="WP_386351271.1">
    <property type="nucleotide sequence ID" value="NZ_JBHSFG010000083.1"/>
</dbReference>
<proteinExistence type="predicted"/>
<evidence type="ECO:0000256" key="1">
    <source>
        <dbReference type="SAM" id="Phobius"/>
    </source>
</evidence>
<sequence length="255" mass="26670">MTPEVRQLTAGLRGLREAAGLSLSELAARTPYSKSSWARYLNGEKPVPYDAVVALCRVVGERPERLLALWELADAEWSGRGSSAAEAEGEAEAEAGGRHGGRVRRVAFAAGAAIAAAVCAAVLLLPDESADSAVPPPTYSPGCTGPDCDGQNPVDMGCGGDNMVTTAAQRTFADGQRVELRHGTTCHAVWARATRLRIGDRVELSRSGAGPKEVRANVRDDTTGYLATAMTPADDPAGTRVCLIPAKGDRVCIEA</sequence>
<dbReference type="PROSITE" id="PS50943">
    <property type="entry name" value="HTH_CROC1"/>
    <property type="match status" value="1"/>
</dbReference>
<feature type="transmembrane region" description="Helical" evidence="1">
    <location>
        <begin position="106"/>
        <end position="125"/>
    </location>
</feature>
<name>A0ABV8Z2W5_9ACTN</name>
<dbReference type="Pfam" id="PF10901">
    <property type="entry name" value="DUF2690"/>
    <property type="match status" value="1"/>
</dbReference>
<dbReference type="InterPro" id="IPR001387">
    <property type="entry name" value="Cro/C1-type_HTH"/>
</dbReference>
<keyword evidence="4" id="KW-1185">Reference proteome</keyword>
<evidence type="ECO:0000259" key="2">
    <source>
        <dbReference type="PROSITE" id="PS50943"/>
    </source>
</evidence>
<evidence type="ECO:0000313" key="3">
    <source>
        <dbReference type="EMBL" id="MFC4470510.1"/>
    </source>
</evidence>